<feature type="domain" description="Glucose-methanol-choline oxidoreductase N-terminal" evidence="6">
    <location>
        <begin position="227"/>
        <end position="241"/>
    </location>
</feature>
<dbReference type="SUPFAM" id="SSF54373">
    <property type="entry name" value="FAD-linked reductases, C-terminal domain"/>
    <property type="match status" value="1"/>
</dbReference>
<organism evidence="7 8">
    <name type="scientific">Rubricella aquisinus</name>
    <dbReference type="NCBI Taxonomy" id="2028108"/>
    <lineage>
        <taxon>Bacteria</taxon>
        <taxon>Pseudomonadati</taxon>
        <taxon>Pseudomonadota</taxon>
        <taxon>Alphaproteobacteria</taxon>
        <taxon>Rhodobacterales</taxon>
        <taxon>Paracoccaceae</taxon>
        <taxon>Rubricella</taxon>
    </lineage>
</organism>
<protein>
    <submittedName>
        <fullName evidence="7">Choline dehydrogenase-like flavoprotein</fullName>
    </submittedName>
</protein>
<dbReference type="RefSeq" id="WP_184008589.1">
    <property type="nucleotide sequence ID" value="NZ_JACIJS010000002.1"/>
</dbReference>
<evidence type="ECO:0000256" key="4">
    <source>
        <dbReference type="ARBA" id="ARBA00022827"/>
    </source>
</evidence>
<evidence type="ECO:0000256" key="1">
    <source>
        <dbReference type="ARBA" id="ARBA00001974"/>
    </source>
</evidence>
<dbReference type="InterPro" id="IPR000172">
    <property type="entry name" value="GMC_OxRdtase_N"/>
</dbReference>
<evidence type="ECO:0000256" key="2">
    <source>
        <dbReference type="ARBA" id="ARBA00010790"/>
    </source>
</evidence>
<comment type="cofactor">
    <cofactor evidence="1 5">
        <name>FAD</name>
        <dbReference type="ChEBI" id="CHEBI:57692"/>
    </cofactor>
</comment>
<comment type="similarity">
    <text evidence="2">Belongs to the GMC oxidoreductase family.</text>
</comment>
<dbReference type="Gene3D" id="3.50.50.60">
    <property type="entry name" value="FAD/NAD(P)-binding domain"/>
    <property type="match status" value="1"/>
</dbReference>
<feature type="binding site" evidence="5">
    <location>
        <position position="195"/>
    </location>
    <ligand>
        <name>FAD</name>
        <dbReference type="ChEBI" id="CHEBI:57692"/>
    </ligand>
</feature>
<dbReference type="InterPro" id="IPR012132">
    <property type="entry name" value="GMC_OxRdtase"/>
</dbReference>
<dbReference type="InterPro" id="IPR007867">
    <property type="entry name" value="GMC_OxRtase_C"/>
</dbReference>
<dbReference type="GO" id="GO:0016614">
    <property type="term" value="F:oxidoreductase activity, acting on CH-OH group of donors"/>
    <property type="evidence" value="ECO:0007669"/>
    <property type="project" value="InterPro"/>
</dbReference>
<gene>
    <name evidence="7" type="ORF">FHS89_000703</name>
</gene>
<dbReference type="PANTHER" id="PTHR11552">
    <property type="entry name" value="GLUCOSE-METHANOL-CHOLINE GMC OXIDOREDUCTASE"/>
    <property type="match status" value="1"/>
</dbReference>
<dbReference type="PANTHER" id="PTHR11552:SF147">
    <property type="entry name" value="CHOLINE DEHYDROGENASE, MITOCHONDRIAL"/>
    <property type="match status" value="1"/>
</dbReference>
<dbReference type="Pfam" id="PF00732">
    <property type="entry name" value="GMC_oxred_N"/>
    <property type="match status" value="1"/>
</dbReference>
<dbReference type="PIRSF" id="PIRSF000137">
    <property type="entry name" value="Alcohol_oxidase"/>
    <property type="match status" value="1"/>
</dbReference>
<dbReference type="Gene3D" id="3.30.560.10">
    <property type="entry name" value="Glucose Oxidase, domain 3"/>
    <property type="match status" value="1"/>
</dbReference>
<dbReference type="Pfam" id="PF05199">
    <property type="entry name" value="GMC_oxred_C"/>
    <property type="match status" value="1"/>
</dbReference>
<evidence type="ECO:0000256" key="3">
    <source>
        <dbReference type="ARBA" id="ARBA00022630"/>
    </source>
</evidence>
<reference evidence="7 8" key="1">
    <citation type="submission" date="2020-08" db="EMBL/GenBank/DDBJ databases">
        <title>Genomic Encyclopedia of Type Strains, Phase IV (KMG-IV): sequencing the most valuable type-strain genomes for metagenomic binning, comparative biology and taxonomic classification.</title>
        <authorList>
            <person name="Goeker M."/>
        </authorList>
    </citation>
    <scope>NUCLEOTIDE SEQUENCE [LARGE SCALE GENOMIC DNA]</scope>
    <source>
        <strain evidence="7 8">DSM 103377</strain>
    </source>
</reference>
<feature type="binding site" evidence="5">
    <location>
        <begin position="92"/>
        <end position="95"/>
    </location>
    <ligand>
        <name>FAD</name>
        <dbReference type="ChEBI" id="CHEBI:57692"/>
    </ligand>
</feature>
<evidence type="ECO:0000259" key="6">
    <source>
        <dbReference type="PROSITE" id="PS00624"/>
    </source>
</evidence>
<dbReference type="EMBL" id="JACIJS010000002">
    <property type="protein sequence ID" value="MBB5514697.1"/>
    <property type="molecule type" value="Genomic_DNA"/>
</dbReference>
<dbReference type="AlphaFoldDB" id="A0A840X1Z6"/>
<evidence type="ECO:0000313" key="8">
    <source>
        <dbReference type="Proteomes" id="UP000553766"/>
    </source>
</evidence>
<keyword evidence="4 5" id="KW-0274">FAD</keyword>
<evidence type="ECO:0000313" key="7">
    <source>
        <dbReference type="EMBL" id="MBB5514697.1"/>
    </source>
</evidence>
<dbReference type="SUPFAM" id="SSF51905">
    <property type="entry name" value="FAD/NAD(P)-binding domain"/>
    <property type="match status" value="1"/>
</dbReference>
<keyword evidence="8" id="KW-1185">Reference proteome</keyword>
<proteinExistence type="inferred from homology"/>
<accession>A0A840X1Z6</accession>
<evidence type="ECO:0000256" key="5">
    <source>
        <dbReference type="PIRSR" id="PIRSR000137-2"/>
    </source>
</evidence>
<comment type="caution">
    <text evidence="7">The sequence shown here is derived from an EMBL/GenBank/DDBJ whole genome shotgun (WGS) entry which is preliminary data.</text>
</comment>
<name>A0A840X1Z6_9RHOB</name>
<dbReference type="PROSITE" id="PS00624">
    <property type="entry name" value="GMC_OXRED_2"/>
    <property type="match status" value="1"/>
</dbReference>
<dbReference type="InterPro" id="IPR036188">
    <property type="entry name" value="FAD/NAD-bd_sf"/>
</dbReference>
<dbReference type="GO" id="GO:0050660">
    <property type="term" value="F:flavin adenine dinucleotide binding"/>
    <property type="evidence" value="ECO:0007669"/>
    <property type="project" value="InterPro"/>
</dbReference>
<sequence length="501" mass="53052">MNQTFDIIVIGAGSAGCAVTARLARDTSATVCVLEAGPSDATLAVKIPFGLIHLMGHPTRDWRRETLPMTGVNGRRVKVPRGRMLGGSGSINSMVWFRGRRADYTAWQQPGWDADTVWSAFSDVEEAIRPAPLPDPHPLSTAFGASIGGALTPETVSSGVFTTNMRHGQRFSAADGFLRPACKTGRVEVVTNAQVATLRVANGRAHAVTLIDGREINARAGIVVSAGAIESPAILLRSGIGPATELARLGIAITADVQEVGANLHDHPAVPLHHAGDAGGYGLTLSDLPGWALAPARYVISRKGRLSSNMVEAGAFLSSDGGDEPDLQVHFIPAKLGWQGKMVVPGKGYTADVAVCRPKSRGRLSLTSADPREAPAIDLGLFKDESDLLTLERGVTRLRDLLDKPCLSAWRAPEAFPGRDTQGASLRDHIRNRAGTSYHPVGSVGMGRAVDHRLAVHGVRNLWVADASVMPSITSANTNAPAMMIGWHGAGFISEDIRRTA</sequence>
<dbReference type="Proteomes" id="UP000553766">
    <property type="component" value="Unassembled WGS sequence"/>
</dbReference>
<keyword evidence="3" id="KW-0285">Flavoprotein</keyword>